<sequence length="153" mass="17522">MEIIFTKGKNRNTLTCKRKDGTLTSANLGPDFPNHDIAHYLVEKKFKLEKGFYGKVKSGMTIEELSDKEIIRNLGSETWLSEIMARNLQSVGSGAAKTEQFIELINWEAQSINGIRVPQMNLTDIEKMKLEFDQLCEKWNLIPENGQLKLIFE</sequence>
<accession>A0A7L8AEE6</accession>
<evidence type="ECO:0000313" key="1">
    <source>
        <dbReference type="EMBL" id="QOD60361.1"/>
    </source>
</evidence>
<dbReference type="AlphaFoldDB" id="A0A7L8AEE6"/>
<proteinExistence type="predicted"/>
<dbReference type="KEGG" id="phal:H9I45_13575"/>
<keyword evidence="2" id="KW-1185">Reference proteome</keyword>
<dbReference type="RefSeq" id="WP_088353996.1">
    <property type="nucleotide sequence ID" value="NZ_CP061813.1"/>
</dbReference>
<reference evidence="1 2" key="1">
    <citation type="journal article" date="2016" name="Int. J. Syst. Evol. Microbiol.">
        <title>Polaribacter haliotis sp. nov., isolated from the gut of abalone Haliotis discus hannai.</title>
        <authorList>
            <person name="Kim Y.O."/>
            <person name="Park I.S."/>
            <person name="Park S."/>
            <person name="Nam B.H."/>
            <person name="Park J.M."/>
            <person name="Kim D.G."/>
            <person name="Yoon J.H."/>
        </authorList>
    </citation>
    <scope>NUCLEOTIDE SEQUENCE [LARGE SCALE GENOMIC DNA]</scope>
    <source>
        <strain evidence="1 2">KCTC 52418</strain>
    </source>
</reference>
<gene>
    <name evidence="1" type="ORF">H9I45_13575</name>
</gene>
<protein>
    <submittedName>
        <fullName evidence="1">Uncharacterized protein</fullName>
    </submittedName>
</protein>
<name>A0A7L8AEE6_9FLAO</name>
<dbReference type="OrthoDB" id="1493986at2"/>
<evidence type="ECO:0000313" key="2">
    <source>
        <dbReference type="Proteomes" id="UP000516764"/>
    </source>
</evidence>
<organism evidence="1 2">
    <name type="scientific">Polaribacter haliotis</name>
    <dbReference type="NCBI Taxonomy" id="1888915"/>
    <lineage>
        <taxon>Bacteria</taxon>
        <taxon>Pseudomonadati</taxon>
        <taxon>Bacteroidota</taxon>
        <taxon>Flavobacteriia</taxon>
        <taxon>Flavobacteriales</taxon>
        <taxon>Flavobacteriaceae</taxon>
    </lineage>
</organism>
<dbReference type="EMBL" id="CP061813">
    <property type="protein sequence ID" value="QOD60361.1"/>
    <property type="molecule type" value="Genomic_DNA"/>
</dbReference>
<dbReference type="Proteomes" id="UP000516764">
    <property type="component" value="Chromosome"/>
</dbReference>